<dbReference type="InterPro" id="IPR036751">
    <property type="entry name" value="SpoVG_sf"/>
</dbReference>
<accession>A0A1I0CSX8</accession>
<dbReference type="STRING" id="426128.SAMN05660297_01750"/>
<dbReference type="GO" id="GO:0003677">
    <property type="term" value="F:DNA binding"/>
    <property type="evidence" value="ECO:0007669"/>
    <property type="project" value="UniProtKB-KW"/>
</dbReference>
<keyword evidence="3 4" id="KW-0131">Cell cycle</keyword>
<sequence length="142" mass="16065">MKFLSILKKENEILWRIKVTSAIIFLFTQPSIVRTEGGEGQMEVTDVRIRKVAAEGKMKAIVSVTFDNEFVVHDIKIIEGQNGLFIAMPSRKMGEGDFRDIAHPINSDTRTKIQEAIFTEYEKVNEESEEEAVETISQASEA</sequence>
<evidence type="ECO:0000313" key="6">
    <source>
        <dbReference type="Proteomes" id="UP000199568"/>
    </source>
</evidence>
<evidence type="ECO:0000256" key="1">
    <source>
        <dbReference type="ARBA" id="ARBA00022618"/>
    </source>
</evidence>
<keyword evidence="2 4" id="KW-0717">Septation</keyword>
<name>A0A1I0CSX8_9FIRM</name>
<keyword evidence="5" id="KW-0238">DNA-binding</keyword>
<dbReference type="GO" id="GO:0000917">
    <property type="term" value="P:division septum assembly"/>
    <property type="evidence" value="ECO:0007669"/>
    <property type="project" value="UniProtKB-KW"/>
</dbReference>
<dbReference type="EMBL" id="FOHU01000006">
    <property type="protein sequence ID" value="SET22853.1"/>
    <property type="molecule type" value="Genomic_DNA"/>
</dbReference>
<protein>
    <recommendedName>
        <fullName evidence="4">Putative septation protein SpoVG</fullName>
    </recommendedName>
</protein>
<gene>
    <name evidence="4" type="primary">spoVG</name>
    <name evidence="5" type="ORF">SAMN05660297_01750</name>
</gene>
<dbReference type="GO" id="GO:0030435">
    <property type="term" value="P:sporulation resulting in formation of a cellular spore"/>
    <property type="evidence" value="ECO:0007669"/>
    <property type="project" value="InterPro"/>
</dbReference>
<dbReference type="Pfam" id="PF04026">
    <property type="entry name" value="SpoVG"/>
    <property type="match status" value="1"/>
</dbReference>
<dbReference type="HAMAP" id="MF_00819">
    <property type="entry name" value="SpoVG"/>
    <property type="match status" value="1"/>
</dbReference>
<organism evidence="5 6">
    <name type="scientific">Natronincola peptidivorans</name>
    <dbReference type="NCBI Taxonomy" id="426128"/>
    <lineage>
        <taxon>Bacteria</taxon>
        <taxon>Bacillati</taxon>
        <taxon>Bacillota</taxon>
        <taxon>Clostridia</taxon>
        <taxon>Peptostreptococcales</taxon>
        <taxon>Natronincolaceae</taxon>
        <taxon>Natronincola</taxon>
    </lineage>
</organism>
<proteinExistence type="inferred from homology"/>
<evidence type="ECO:0000256" key="3">
    <source>
        <dbReference type="ARBA" id="ARBA00023306"/>
    </source>
</evidence>
<evidence type="ECO:0000256" key="2">
    <source>
        <dbReference type="ARBA" id="ARBA00023210"/>
    </source>
</evidence>
<dbReference type="SUPFAM" id="SSF160537">
    <property type="entry name" value="SpoVG-like"/>
    <property type="match status" value="1"/>
</dbReference>
<comment type="function">
    <text evidence="4">Could be involved in septation.</text>
</comment>
<dbReference type="Proteomes" id="UP000199568">
    <property type="component" value="Unassembled WGS sequence"/>
</dbReference>
<reference evidence="5 6" key="1">
    <citation type="submission" date="2016-10" db="EMBL/GenBank/DDBJ databases">
        <authorList>
            <person name="de Groot N.N."/>
        </authorList>
    </citation>
    <scope>NUCLEOTIDE SEQUENCE [LARGE SCALE GENOMIC DNA]</scope>
    <source>
        <strain evidence="5 6">DSM 18979</strain>
    </source>
</reference>
<dbReference type="NCBIfam" id="NF009749">
    <property type="entry name" value="PRK13259.1"/>
    <property type="match status" value="1"/>
</dbReference>
<comment type="similarity">
    <text evidence="4">Belongs to the SpoVG family.</text>
</comment>
<keyword evidence="6" id="KW-1185">Reference proteome</keyword>
<dbReference type="PANTHER" id="PTHR38429:SF1">
    <property type="entry name" value="SEPTATION PROTEIN SPOVG-RELATED"/>
    <property type="match status" value="1"/>
</dbReference>
<dbReference type="InterPro" id="IPR007170">
    <property type="entry name" value="SpoVG"/>
</dbReference>
<evidence type="ECO:0000313" key="5">
    <source>
        <dbReference type="EMBL" id="SET22853.1"/>
    </source>
</evidence>
<dbReference type="AlphaFoldDB" id="A0A1I0CSX8"/>
<keyword evidence="1 4" id="KW-0132">Cell division</keyword>
<dbReference type="Gene3D" id="3.30.1120.40">
    <property type="entry name" value="Stage V sporulation protein G"/>
    <property type="match status" value="1"/>
</dbReference>
<dbReference type="PANTHER" id="PTHR38429">
    <property type="entry name" value="SEPTATION PROTEIN SPOVG-RELATED"/>
    <property type="match status" value="1"/>
</dbReference>
<evidence type="ECO:0000256" key="4">
    <source>
        <dbReference type="HAMAP-Rule" id="MF_00819"/>
    </source>
</evidence>